<dbReference type="eggNOG" id="KOG3060">
    <property type="taxonomic scope" value="Eukaryota"/>
</dbReference>
<dbReference type="InterPro" id="IPR055217">
    <property type="entry name" value="TPR_EMC2"/>
</dbReference>
<dbReference type="HOGENOM" id="CLU_052388_1_0_1"/>
<dbReference type="AlphaFoldDB" id="H2YIZ7"/>
<evidence type="ECO:0000259" key="6">
    <source>
        <dbReference type="Pfam" id="PF22890"/>
    </source>
</evidence>
<evidence type="ECO:0000256" key="2">
    <source>
        <dbReference type="ARBA" id="ARBA00022737"/>
    </source>
</evidence>
<dbReference type="InterPro" id="IPR039856">
    <property type="entry name" value="EMC2-like"/>
</dbReference>
<dbReference type="Gene3D" id="1.25.40.10">
    <property type="entry name" value="Tetratricopeptide repeat domain"/>
    <property type="match status" value="1"/>
</dbReference>
<accession>H2YIZ7</accession>
<evidence type="ECO:0000256" key="3">
    <source>
        <dbReference type="ARBA" id="ARBA00022803"/>
    </source>
</evidence>
<dbReference type="SUPFAM" id="SSF48452">
    <property type="entry name" value="TPR-like"/>
    <property type="match status" value="1"/>
</dbReference>
<dbReference type="InterPro" id="IPR019734">
    <property type="entry name" value="TPR_rpt"/>
</dbReference>
<evidence type="ECO:0000256" key="1">
    <source>
        <dbReference type="ARBA" id="ARBA00010361"/>
    </source>
</evidence>
<feature type="domain" description="EMC2 TPR-like" evidence="6">
    <location>
        <begin position="84"/>
        <end position="198"/>
    </location>
</feature>
<keyword evidence="5" id="KW-0256">Endoplasmic reticulum</keyword>
<dbReference type="InterPro" id="IPR011990">
    <property type="entry name" value="TPR-like_helical_dom_sf"/>
</dbReference>
<comment type="subunit">
    <text evidence="5">Component of the ER membrane protein complex (EMC).</text>
</comment>
<comment type="similarity">
    <text evidence="1 5">Belongs to the EMC2 family.</text>
</comment>
<dbReference type="GeneTree" id="ENSGT00390000011922"/>
<keyword evidence="8" id="KW-1185">Reference proteome</keyword>
<evidence type="ECO:0000313" key="7">
    <source>
        <dbReference type="Ensembl" id="ENSCSAVP00000005296.1"/>
    </source>
</evidence>
<organism evidence="7 8">
    <name type="scientific">Ciona savignyi</name>
    <name type="common">Pacific transparent sea squirt</name>
    <dbReference type="NCBI Taxonomy" id="51511"/>
    <lineage>
        <taxon>Eukaryota</taxon>
        <taxon>Metazoa</taxon>
        <taxon>Chordata</taxon>
        <taxon>Tunicata</taxon>
        <taxon>Ascidiacea</taxon>
        <taxon>Phlebobranchia</taxon>
        <taxon>Cionidae</taxon>
        <taxon>Ciona</taxon>
    </lineage>
</organism>
<comment type="subcellular location">
    <subcellularLocation>
        <location evidence="5">Endoplasmic reticulum membrane</location>
        <topology evidence="5">Peripheral membrane protein</topology>
        <orientation evidence="5">Cytoplasmic side</orientation>
    </subcellularLocation>
</comment>
<feature type="repeat" description="TPR" evidence="4">
    <location>
        <begin position="148"/>
        <end position="181"/>
    </location>
</feature>
<reference evidence="7" key="2">
    <citation type="submission" date="2025-08" db="UniProtKB">
        <authorList>
            <consortium name="Ensembl"/>
        </authorList>
    </citation>
    <scope>IDENTIFICATION</scope>
</reference>
<dbReference type="OMA" id="MSDQEGW"/>
<dbReference type="GO" id="GO:0072546">
    <property type="term" value="C:EMC complex"/>
    <property type="evidence" value="ECO:0007669"/>
    <property type="project" value="UniProtKB-UniRule"/>
</dbReference>
<evidence type="ECO:0000256" key="5">
    <source>
        <dbReference type="RuleBase" id="RU367091"/>
    </source>
</evidence>
<evidence type="ECO:0000313" key="8">
    <source>
        <dbReference type="Proteomes" id="UP000007875"/>
    </source>
</evidence>
<dbReference type="Proteomes" id="UP000007875">
    <property type="component" value="Unassembled WGS sequence"/>
</dbReference>
<reference evidence="8" key="1">
    <citation type="submission" date="2003-08" db="EMBL/GenBank/DDBJ databases">
        <authorList>
            <person name="Birren B."/>
            <person name="Nusbaum C."/>
            <person name="Abebe A."/>
            <person name="Abouelleil A."/>
            <person name="Adekoya E."/>
            <person name="Ait-zahra M."/>
            <person name="Allen N."/>
            <person name="Allen T."/>
            <person name="An P."/>
            <person name="Anderson M."/>
            <person name="Anderson S."/>
            <person name="Arachchi H."/>
            <person name="Armbruster J."/>
            <person name="Bachantsang P."/>
            <person name="Baldwin J."/>
            <person name="Barry A."/>
            <person name="Bayul T."/>
            <person name="Blitshsteyn B."/>
            <person name="Bloom T."/>
            <person name="Blye J."/>
            <person name="Boguslavskiy L."/>
            <person name="Borowsky M."/>
            <person name="Boukhgalter B."/>
            <person name="Brunache A."/>
            <person name="Butler J."/>
            <person name="Calixte N."/>
            <person name="Calvo S."/>
            <person name="Camarata J."/>
            <person name="Campo K."/>
            <person name="Chang J."/>
            <person name="Cheshatsang Y."/>
            <person name="Citroen M."/>
            <person name="Collymore A."/>
            <person name="Considine T."/>
            <person name="Cook A."/>
            <person name="Cooke P."/>
            <person name="Corum B."/>
            <person name="Cuomo C."/>
            <person name="David R."/>
            <person name="Dawoe T."/>
            <person name="Degray S."/>
            <person name="Dodge S."/>
            <person name="Dooley K."/>
            <person name="Dorje P."/>
            <person name="Dorjee K."/>
            <person name="Dorris L."/>
            <person name="Duffey N."/>
            <person name="Dupes A."/>
            <person name="Elkins T."/>
            <person name="Engels R."/>
            <person name="Erickson J."/>
            <person name="Farina A."/>
            <person name="Faro S."/>
            <person name="Ferreira P."/>
            <person name="Fischer H."/>
            <person name="Fitzgerald M."/>
            <person name="Foley K."/>
            <person name="Gage D."/>
            <person name="Galagan J."/>
            <person name="Gearin G."/>
            <person name="Gnerre S."/>
            <person name="Gnirke A."/>
            <person name="Goyette A."/>
            <person name="Graham J."/>
            <person name="Grandbois E."/>
            <person name="Gyaltsen K."/>
            <person name="Hafez N."/>
            <person name="Hagopian D."/>
            <person name="Hagos B."/>
            <person name="Hall J."/>
            <person name="Hatcher B."/>
            <person name="Heller A."/>
            <person name="Higgins H."/>
            <person name="Honan T."/>
            <person name="Horn A."/>
            <person name="Houde N."/>
            <person name="Hughes L."/>
            <person name="Hulme W."/>
            <person name="Husby E."/>
            <person name="Iliev I."/>
            <person name="Jaffe D."/>
            <person name="Jones C."/>
            <person name="Kamal M."/>
            <person name="Kamat A."/>
            <person name="Kamvysselis M."/>
            <person name="Karlsson E."/>
            <person name="Kells C."/>
            <person name="Kieu A."/>
            <person name="Kisner P."/>
            <person name="Kodira C."/>
            <person name="Kulbokas E."/>
            <person name="Labutti K."/>
            <person name="Lama D."/>
            <person name="Landers T."/>
            <person name="Leger J."/>
            <person name="Levine S."/>
            <person name="Lewis D."/>
            <person name="Lewis T."/>
            <person name="Lindblad-toh K."/>
            <person name="Liu X."/>
            <person name="Lokyitsang T."/>
            <person name="Lokyitsang Y."/>
            <person name="Lucien O."/>
            <person name="Lui A."/>
            <person name="Ma L.J."/>
            <person name="Mabbitt R."/>
            <person name="Macdonald J."/>
            <person name="Maclean C."/>
            <person name="Major J."/>
            <person name="Manning J."/>
            <person name="Marabella R."/>
            <person name="Maru K."/>
            <person name="Matthews C."/>
            <person name="Mauceli E."/>
            <person name="Mccarthy M."/>
            <person name="Mcdonough S."/>
            <person name="Mcghee T."/>
            <person name="Meldrim J."/>
            <person name="Meneus L."/>
            <person name="Mesirov J."/>
            <person name="Mihalev A."/>
            <person name="Mihova T."/>
            <person name="Mikkelsen T."/>
            <person name="Mlenga V."/>
            <person name="Moru K."/>
            <person name="Mozes J."/>
            <person name="Mulrain L."/>
            <person name="Munson G."/>
            <person name="Naylor J."/>
            <person name="Newes C."/>
            <person name="Nguyen C."/>
            <person name="Nguyen N."/>
            <person name="Nguyen T."/>
            <person name="Nicol R."/>
            <person name="Nielsen C."/>
            <person name="Nizzari M."/>
            <person name="Norbu C."/>
            <person name="Norbu N."/>
            <person name="O'donnell P."/>
            <person name="Okoawo O."/>
            <person name="O'leary S."/>
            <person name="Omotosho B."/>
            <person name="O'neill K."/>
            <person name="Osman S."/>
            <person name="Parker S."/>
            <person name="Perrin D."/>
            <person name="Phunkhang P."/>
            <person name="Piqani B."/>
            <person name="Purcell S."/>
            <person name="Rachupka T."/>
            <person name="Ramasamy U."/>
            <person name="Rameau R."/>
            <person name="Ray V."/>
            <person name="Raymond C."/>
            <person name="Retta R."/>
            <person name="Richardson S."/>
            <person name="Rise C."/>
            <person name="Rodriguez J."/>
            <person name="Rogers J."/>
            <person name="Rogov P."/>
            <person name="Rutman M."/>
            <person name="Schupbach R."/>
            <person name="Seaman C."/>
            <person name="Settipalli S."/>
            <person name="Sharpe T."/>
            <person name="Sheridan J."/>
            <person name="Sherpa N."/>
            <person name="Shi J."/>
            <person name="Smirnov S."/>
            <person name="Smith C."/>
            <person name="Sougnez C."/>
            <person name="Spencer B."/>
            <person name="Stalker J."/>
            <person name="Stange-thomann N."/>
            <person name="Stavropoulos S."/>
            <person name="Stetson K."/>
            <person name="Stone C."/>
            <person name="Stone S."/>
            <person name="Stubbs M."/>
            <person name="Talamas J."/>
            <person name="Tchuinga P."/>
            <person name="Tenzing P."/>
            <person name="Tesfaye S."/>
            <person name="Theodore J."/>
            <person name="Thoulutsang Y."/>
            <person name="Topham K."/>
            <person name="Towey S."/>
            <person name="Tsamla T."/>
            <person name="Tsomo N."/>
            <person name="Vallee D."/>
            <person name="Vassiliev H."/>
            <person name="Venkataraman V."/>
            <person name="Vinson J."/>
            <person name="Vo A."/>
            <person name="Wade C."/>
            <person name="Wang S."/>
            <person name="Wangchuk T."/>
            <person name="Wangdi T."/>
            <person name="Whittaker C."/>
            <person name="Wilkinson J."/>
            <person name="Wu Y."/>
            <person name="Wyman D."/>
            <person name="Yadav S."/>
            <person name="Yang S."/>
            <person name="Yang X."/>
            <person name="Yeager S."/>
            <person name="Yee E."/>
            <person name="Young G."/>
            <person name="Zainoun J."/>
            <person name="Zembeck L."/>
            <person name="Zimmer A."/>
            <person name="Zody M."/>
            <person name="Lander E."/>
        </authorList>
    </citation>
    <scope>NUCLEOTIDE SEQUENCE [LARGE SCALE GENOMIC DNA]</scope>
</reference>
<keyword evidence="5" id="KW-0472">Membrane</keyword>
<name>H2YIZ7_CIOSA</name>
<proteinExistence type="inferred from homology"/>
<dbReference type="STRING" id="51511.ENSCSAVP00000005296"/>
<dbReference type="Pfam" id="PF22890">
    <property type="entry name" value="TPR_EMC2"/>
    <property type="match status" value="1"/>
</dbReference>
<dbReference type="FunCoup" id="H2YIZ7">
    <property type="interactions" value="188"/>
</dbReference>
<keyword evidence="3 4" id="KW-0802">TPR repeat</keyword>
<dbReference type="PROSITE" id="PS50005">
    <property type="entry name" value="TPR"/>
    <property type="match status" value="1"/>
</dbReference>
<reference evidence="7" key="3">
    <citation type="submission" date="2025-09" db="UniProtKB">
        <authorList>
            <consortium name="Ensembl"/>
        </authorList>
    </citation>
    <scope>IDENTIFICATION</scope>
</reference>
<evidence type="ECO:0000256" key="4">
    <source>
        <dbReference type="PROSITE-ProRule" id="PRU00339"/>
    </source>
</evidence>
<dbReference type="InParanoid" id="H2YIZ7"/>
<keyword evidence="2" id="KW-0677">Repeat</keyword>
<protein>
    <recommendedName>
        <fullName evidence="5">ER membrane protein complex subunit 2</fullName>
    </recommendedName>
</protein>
<dbReference type="Ensembl" id="ENSCSAVT00000005367.1">
    <property type="protein sequence ID" value="ENSCSAVP00000005296.1"/>
    <property type="gene ID" value="ENSCSAVG00000003157.1"/>
</dbReference>
<comment type="function">
    <text evidence="5">Part of the endoplasmic reticulum membrane protein complex (EMC) that enables the energy-independent insertion into endoplasmic reticulum membranes of newly synthesized membrane proteins.</text>
</comment>
<dbReference type="PANTHER" id="PTHR12760">
    <property type="entry name" value="TETRATRICOPEPTIDE REPEAT PROTEIN"/>
    <property type="match status" value="1"/>
</dbReference>
<sequence>MEMGWAEARDTLREWREISVRDSEQIAELGEFLVFDHSSKLKDELWLVCEQVYIAALDIGNYDLANVCIEKLNDQFPNSFRVRKLRTMELEAKGQFEEALDAYKELESEDPTNAAIRKRKIVVLKSKGFYGDAIKCLVSYLQTFMADNDAWLELAELYIKHLDYEKAAFCMEELLISNPFNHLYHQRYAEIKYSQGHRDVARQYFAQSVKLSSNTNMRALYGLFLADGDERKKDNQYAAWTAKIISTKYRDVWSNRSEESGNSLKITPAADIPQLTASVTNLLGQLKIQDSSA</sequence>